<reference evidence="2" key="2">
    <citation type="submission" date="2020-11" db="EMBL/GenBank/DDBJ databases">
        <authorList>
            <person name="McCartney M.A."/>
            <person name="Auch B."/>
            <person name="Kono T."/>
            <person name="Mallez S."/>
            <person name="Becker A."/>
            <person name="Gohl D.M."/>
            <person name="Silverstein K.A.T."/>
            <person name="Koren S."/>
            <person name="Bechman K.B."/>
            <person name="Herman A."/>
            <person name="Abrahante J.E."/>
            <person name="Garbe J."/>
        </authorList>
    </citation>
    <scope>NUCLEOTIDE SEQUENCE</scope>
    <source>
        <strain evidence="2">Duluth1</strain>
        <tissue evidence="2">Whole animal</tissue>
    </source>
</reference>
<feature type="region of interest" description="Disordered" evidence="1">
    <location>
        <begin position="267"/>
        <end position="301"/>
    </location>
</feature>
<accession>A0A9D4D3Y5</accession>
<feature type="compositionally biased region" description="Low complexity" evidence="1">
    <location>
        <begin position="101"/>
        <end position="111"/>
    </location>
</feature>
<feature type="region of interest" description="Disordered" evidence="1">
    <location>
        <begin position="93"/>
        <end position="164"/>
    </location>
</feature>
<comment type="caution">
    <text evidence="2">The sequence shown here is derived from an EMBL/GenBank/DDBJ whole genome shotgun (WGS) entry which is preliminary data.</text>
</comment>
<protein>
    <recommendedName>
        <fullName evidence="4">MADF domain-containing protein</fullName>
    </recommendedName>
</protein>
<evidence type="ECO:0008006" key="4">
    <source>
        <dbReference type="Google" id="ProtNLM"/>
    </source>
</evidence>
<reference evidence="2" key="1">
    <citation type="journal article" date="2019" name="bioRxiv">
        <title>The Genome of the Zebra Mussel, Dreissena polymorpha: A Resource for Invasive Species Research.</title>
        <authorList>
            <person name="McCartney M.A."/>
            <person name="Auch B."/>
            <person name="Kono T."/>
            <person name="Mallez S."/>
            <person name="Zhang Y."/>
            <person name="Obille A."/>
            <person name="Becker A."/>
            <person name="Abrahante J.E."/>
            <person name="Garbe J."/>
            <person name="Badalamenti J.P."/>
            <person name="Herman A."/>
            <person name="Mangelson H."/>
            <person name="Liachko I."/>
            <person name="Sullivan S."/>
            <person name="Sone E.D."/>
            <person name="Koren S."/>
            <person name="Silverstein K.A.T."/>
            <person name="Beckman K.B."/>
            <person name="Gohl D.M."/>
        </authorList>
    </citation>
    <scope>NUCLEOTIDE SEQUENCE</scope>
    <source>
        <strain evidence="2">Duluth1</strain>
        <tissue evidence="2">Whole animal</tissue>
    </source>
</reference>
<keyword evidence="3" id="KW-1185">Reference proteome</keyword>
<dbReference type="AlphaFoldDB" id="A0A9D4D3Y5"/>
<dbReference type="EMBL" id="JAIWYP010000011">
    <property type="protein sequence ID" value="KAH3736863.1"/>
    <property type="molecule type" value="Genomic_DNA"/>
</dbReference>
<organism evidence="2 3">
    <name type="scientific">Dreissena polymorpha</name>
    <name type="common">Zebra mussel</name>
    <name type="synonym">Mytilus polymorpha</name>
    <dbReference type="NCBI Taxonomy" id="45954"/>
    <lineage>
        <taxon>Eukaryota</taxon>
        <taxon>Metazoa</taxon>
        <taxon>Spiralia</taxon>
        <taxon>Lophotrochozoa</taxon>
        <taxon>Mollusca</taxon>
        <taxon>Bivalvia</taxon>
        <taxon>Autobranchia</taxon>
        <taxon>Heteroconchia</taxon>
        <taxon>Euheterodonta</taxon>
        <taxon>Imparidentia</taxon>
        <taxon>Neoheterodontei</taxon>
        <taxon>Myida</taxon>
        <taxon>Dreissenoidea</taxon>
        <taxon>Dreissenidae</taxon>
        <taxon>Dreissena</taxon>
    </lineage>
</organism>
<proteinExistence type="predicted"/>
<name>A0A9D4D3Y5_DREPO</name>
<feature type="compositionally biased region" description="Polar residues" evidence="1">
    <location>
        <begin position="128"/>
        <end position="140"/>
    </location>
</feature>
<evidence type="ECO:0000313" key="2">
    <source>
        <dbReference type="EMBL" id="KAH3736863.1"/>
    </source>
</evidence>
<sequence>MKCSDNDNNDNINLWTREARELNIEEGVEVLRTWWKSVRELYAKLICKKSDQAAANLTDRELFIQRNCAFLHKEVKPRKGQPLRNIPLTQETLANQPQKAQPSSSTSISRQPSHDVEEQEEDEGSLSLIETQAALTRSQGTPPPLALSSTTTRPRRAATRAEPEEAPAMLEMRDSMKATNALLERLVQAQRISHARQPFITYMSQSLQQLPKAQYQLTVERMTAILHEMQRPIPHPLIPAQPPPASIPSPTLTFYQQRPHCYQPHTQHYGFQQQPQPEQQPQHFQHLQTPRGSQPSSTLRSSSVGLMLSDMQKFYSFNQAKMSAVSEGWILKDLQRQDINAPSIPIPATAQGTDDLLAEIRAPVEEN</sequence>
<gene>
    <name evidence="2" type="ORF">DPMN_043438</name>
</gene>
<evidence type="ECO:0000256" key="1">
    <source>
        <dbReference type="SAM" id="MobiDB-lite"/>
    </source>
</evidence>
<evidence type="ECO:0000313" key="3">
    <source>
        <dbReference type="Proteomes" id="UP000828390"/>
    </source>
</evidence>
<feature type="compositionally biased region" description="Low complexity" evidence="1">
    <location>
        <begin position="267"/>
        <end position="290"/>
    </location>
</feature>
<dbReference type="Proteomes" id="UP000828390">
    <property type="component" value="Unassembled WGS sequence"/>
</dbReference>
<feature type="compositionally biased region" description="Polar residues" evidence="1">
    <location>
        <begin position="291"/>
        <end position="301"/>
    </location>
</feature>